<dbReference type="Proteomes" id="UP000622475">
    <property type="component" value="Unassembled WGS sequence"/>
</dbReference>
<name>A0A929PV23_9SPHI</name>
<reference evidence="2" key="1">
    <citation type="submission" date="2020-10" db="EMBL/GenBank/DDBJ databases">
        <title>Mucilaginibacter mali sp. nov., isolated from rhizosphere soil of apple orchard.</title>
        <authorList>
            <person name="Lee J.-S."/>
            <person name="Kim H.S."/>
            <person name="Kim J.-S."/>
        </authorList>
    </citation>
    <scope>NUCLEOTIDE SEQUENCE</scope>
    <source>
        <strain evidence="2">KCTC 22746</strain>
    </source>
</reference>
<feature type="transmembrane region" description="Helical" evidence="1">
    <location>
        <begin position="202"/>
        <end position="221"/>
    </location>
</feature>
<feature type="transmembrane region" description="Helical" evidence="1">
    <location>
        <begin position="262"/>
        <end position="285"/>
    </location>
</feature>
<accession>A0A929PV23</accession>
<keyword evidence="1" id="KW-0812">Transmembrane</keyword>
<protein>
    <submittedName>
        <fullName evidence="2">Uncharacterized protein</fullName>
    </submittedName>
</protein>
<sequence length="582" mass="65000">MNKLLLRLARMFDPILIKAGVNTDQLHHILAVKLTMDDRRPRTLFAKKKTATSNSGNPILTILFSMLMGLVLAMILFYGEGPLSSHTFFFSIFIILLCFTIVTDFTSVLIDTRDQFIILPRPVDDRTIAVSRIAHITVYVIKWAFVLGLPAIVLAGVADKSFLSPFVMLIEVLQATFISVLIVNLVYLAMMRTMDPQRFKDLINYFQIAFSTLIFATYYLLPRLVDLKALAKINLLEHTWAYFLPSVWISAFNYVFIHPGQLTLPVIILALMALVVPMVGIWFVIKVLAPGFNQKLMALSTSDGNTSAPRSIKTYDKQDLRDKIGKMVAPDPVENAGFSISWKLAARSRDFKLKAYPSFAFVPILFLYMALSGGKGQSLDDKLTNIQSGSAYFSLLYLSSIILTSMLTNIAMSEKFKAAWIYYAVPVDKPGRILSGMFKAVLTLYYLPFYMITAIGVAVVWGPATINDAILAFFICLIYGVLVALFGVKGLPFSKPVVVKQSGGKVIASMATLILVGILGVGHYFLSKWELAIWIVIVPIAAIAWIMIVQYKKTSWMDLESLDESEAIEKPKKIKKPTKQTI</sequence>
<feature type="transmembrane region" description="Helical" evidence="1">
    <location>
        <begin position="57"/>
        <end position="78"/>
    </location>
</feature>
<comment type="caution">
    <text evidence="2">The sequence shown here is derived from an EMBL/GenBank/DDBJ whole genome shotgun (WGS) entry which is preliminary data.</text>
</comment>
<feature type="transmembrane region" description="Helical" evidence="1">
    <location>
        <begin position="470"/>
        <end position="494"/>
    </location>
</feature>
<keyword evidence="1" id="KW-1133">Transmembrane helix</keyword>
<dbReference type="AlphaFoldDB" id="A0A929PV23"/>
<evidence type="ECO:0000256" key="1">
    <source>
        <dbReference type="SAM" id="Phobius"/>
    </source>
</evidence>
<dbReference type="RefSeq" id="WP_194109742.1">
    <property type="nucleotide sequence ID" value="NZ_JADFFL010000001.1"/>
</dbReference>
<feature type="transmembrane region" description="Helical" evidence="1">
    <location>
        <begin position="531"/>
        <end position="549"/>
    </location>
</feature>
<dbReference type="EMBL" id="JADFFL010000001">
    <property type="protein sequence ID" value="MBE9660546.1"/>
    <property type="molecule type" value="Genomic_DNA"/>
</dbReference>
<feature type="transmembrane region" description="Helical" evidence="1">
    <location>
        <begin position="506"/>
        <end position="525"/>
    </location>
</feature>
<feature type="transmembrane region" description="Helical" evidence="1">
    <location>
        <begin position="133"/>
        <end position="154"/>
    </location>
</feature>
<feature type="transmembrane region" description="Helical" evidence="1">
    <location>
        <begin position="442"/>
        <end position="464"/>
    </location>
</feature>
<keyword evidence="3" id="KW-1185">Reference proteome</keyword>
<evidence type="ECO:0000313" key="2">
    <source>
        <dbReference type="EMBL" id="MBE9660546.1"/>
    </source>
</evidence>
<keyword evidence="1" id="KW-0472">Membrane</keyword>
<feature type="transmembrane region" description="Helical" evidence="1">
    <location>
        <begin position="353"/>
        <end position="371"/>
    </location>
</feature>
<feature type="transmembrane region" description="Helical" evidence="1">
    <location>
        <begin position="90"/>
        <end position="112"/>
    </location>
</feature>
<evidence type="ECO:0000313" key="3">
    <source>
        <dbReference type="Proteomes" id="UP000622475"/>
    </source>
</evidence>
<feature type="transmembrane region" description="Helical" evidence="1">
    <location>
        <begin position="391"/>
        <end position="412"/>
    </location>
</feature>
<gene>
    <name evidence="2" type="ORF">IRJ16_01495</name>
</gene>
<feature type="transmembrane region" description="Helical" evidence="1">
    <location>
        <begin position="166"/>
        <end position="190"/>
    </location>
</feature>
<organism evidence="2 3">
    <name type="scientific">Mucilaginibacter myungsuensis</name>
    <dbReference type="NCBI Taxonomy" id="649104"/>
    <lineage>
        <taxon>Bacteria</taxon>
        <taxon>Pseudomonadati</taxon>
        <taxon>Bacteroidota</taxon>
        <taxon>Sphingobacteriia</taxon>
        <taxon>Sphingobacteriales</taxon>
        <taxon>Sphingobacteriaceae</taxon>
        <taxon>Mucilaginibacter</taxon>
    </lineage>
</organism>
<proteinExistence type="predicted"/>